<dbReference type="Proteomes" id="UP000178446">
    <property type="component" value="Unassembled WGS sequence"/>
</dbReference>
<protein>
    <submittedName>
        <fullName evidence="1">Uncharacterized protein</fullName>
    </submittedName>
</protein>
<evidence type="ECO:0000313" key="2">
    <source>
        <dbReference type="Proteomes" id="UP000178446"/>
    </source>
</evidence>
<evidence type="ECO:0000313" key="1">
    <source>
        <dbReference type="EMBL" id="OGM18554.1"/>
    </source>
</evidence>
<proteinExistence type="predicted"/>
<dbReference type="EMBL" id="MGGB01000046">
    <property type="protein sequence ID" value="OGM18554.1"/>
    <property type="molecule type" value="Genomic_DNA"/>
</dbReference>
<gene>
    <name evidence="1" type="ORF">A2685_01085</name>
</gene>
<dbReference type="AlphaFoldDB" id="A0A1F7XU31"/>
<accession>A0A1F7XU31</accession>
<name>A0A1F7XU31_9BACT</name>
<sequence length="117" mass="12809">MPNESKIHDARSWEKWRRYGAIGNMLTATTAPMLRTALPIVTIGEIHSGKGRGCAVLSIGEMVVNRGKDSSGSPWEVTVPECYAVVPNHEFSVGQRIRTSDLPPGSTTVEDFLNKIK</sequence>
<comment type="caution">
    <text evidence="1">The sequence shown here is derived from an EMBL/GenBank/DDBJ whole genome shotgun (WGS) entry which is preliminary data.</text>
</comment>
<reference evidence="1 2" key="1">
    <citation type="journal article" date="2016" name="Nat. Commun.">
        <title>Thousands of microbial genomes shed light on interconnected biogeochemical processes in an aquifer system.</title>
        <authorList>
            <person name="Anantharaman K."/>
            <person name="Brown C.T."/>
            <person name="Hug L.A."/>
            <person name="Sharon I."/>
            <person name="Castelle C.J."/>
            <person name="Probst A.J."/>
            <person name="Thomas B.C."/>
            <person name="Singh A."/>
            <person name="Wilkins M.J."/>
            <person name="Karaoz U."/>
            <person name="Brodie E.L."/>
            <person name="Williams K.H."/>
            <person name="Hubbard S.S."/>
            <person name="Banfield J.F."/>
        </authorList>
    </citation>
    <scope>NUCLEOTIDE SEQUENCE [LARGE SCALE GENOMIC DNA]</scope>
</reference>
<organism evidence="1 2">
    <name type="scientific">Candidatus Woesebacteria bacterium RIFCSPHIGHO2_01_FULL_37_10</name>
    <dbReference type="NCBI Taxonomy" id="1802489"/>
    <lineage>
        <taxon>Bacteria</taxon>
        <taxon>Candidatus Woeseibacteriota</taxon>
    </lineage>
</organism>